<dbReference type="SUPFAM" id="SSF74653">
    <property type="entry name" value="TolA/TonB C-terminal domain"/>
    <property type="match status" value="1"/>
</dbReference>
<keyword evidence="8" id="KW-1185">Reference proteome</keyword>
<comment type="subcellular location">
    <subcellularLocation>
        <location evidence="1">Membrane</location>
        <topology evidence="1">Single-pass membrane protein</topology>
    </subcellularLocation>
</comment>
<evidence type="ECO:0000256" key="5">
    <source>
        <dbReference type="SAM" id="Phobius"/>
    </source>
</evidence>
<dbReference type="GO" id="GO:0055085">
    <property type="term" value="P:transmembrane transport"/>
    <property type="evidence" value="ECO:0007669"/>
    <property type="project" value="InterPro"/>
</dbReference>
<dbReference type="STRING" id="518766.Rmar_2640"/>
<dbReference type="InterPro" id="IPR052173">
    <property type="entry name" value="Beta-lactam_resp_regulator"/>
</dbReference>
<dbReference type="CDD" id="cd07341">
    <property type="entry name" value="M56_BlaR1_MecR1_like"/>
    <property type="match status" value="1"/>
</dbReference>
<evidence type="ECO:0000259" key="6">
    <source>
        <dbReference type="PROSITE" id="PS52015"/>
    </source>
</evidence>
<dbReference type="PANTHER" id="PTHR34978">
    <property type="entry name" value="POSSIBLE SENSOR-TRANSDUCER PROTEIN BLAR"/>
    <property type="match status" value="1"/>
</dbReference>
<dbReference type="eggNOG" id="COG0810">
    <property type="taxonomic scope" value="Bacteria"/>
</dbReference>
<feature type="transmembrane region" description="Helical" evidence="5">
    <location>
        <begin position="103"/>
        <end position="124"/>
    </location>
</feature>
<reference evidence="7 8" key="1">
    <citation type="journal article" date="2009" name="Stand. Genomic Sci.">
        <title>Complete genome sequence of Rhodothermus marinus type strain (R-10).</title>
        <authorList>
            <person name="Nolan M."/>
            <person name="Tindall B.J."/>
            <person name="Pomrenke H."/>
            <person name="Lapidus A."/>
            <person name="Copeland A."/>
            <person name="Glavina Del Rio T."/>
            <person name="Lucas S."/>
            <person name="Chen F."/>
            <person name="Tice H."/>
            <person name="Cheng J.F."/>
            <person name="Saunders E."/>
            <person name="Han C."/>
            <person name="Bruce D."/>
            <person name="Goodwin L."/>
            <person name="Chain P."/>
            <person name="Pitluck S."/>
            <person name="Ovchinikova G."/>
            <person name="Pati A."/>
            <person name="Ivanova N."/>
            <person name="Mavromatis K."/>
            <person name="Chen A."/>
            <person name="Palaniappan K."/>
            <person name="Land M."/>
            <person name="Hauser L."/>
            <person name="Chang Y.J."/>
            <person name="Jeffries C.D."/>
            <person name="Brettin T."/>
            <person name="Goker M."/>
            <person name="Bristow J."/>
            <person name="Eisen J.A."/>
            <person name="Markowitz V."/>
            <person name="Hugenholtz P."/>
            <person name="Kyrpides N.C."/>
            <person name="Klenk H.P."/>
            <person name="Detter J.C."/>
        </authorList>
    </citation>
    <scope>NUCLEOTIDE SEQUENCE [LARGE SCALE GENOMIC DNA]</scope>
    <source>
        <strain evidence="8">ATCC 43812 / DSM 4252 / R-10</strain>
    </source>
</reference>
<keyword evidence="2 5" id="KW-0812">Transmembrane</keyword>
<feature type="domain" description="TonB C-terminal" evidence="6">
    <location>
        <begin position="353"/>
        <end position="447"/>
    </location>
</feature>
<evidence type="ECO:0000313" key="7">
    <source>
        <dbReference type="EMBL" id="ACY49512.1"/>
    </source>
</evidence>
<feature type="transmembrane region" description="Helical" evidence="5">
    <location>
        <begin position="6"/>
        <end position="25"/>
    </location>
</feature>
<dbReference type="KEGG" id="rmr:Rmar_2640"/>
<sequence>MPREVWLEGAWLLGLWTAAALLLLLSVRRVMRRWPEVAYALLQAGFYALPLGLLAYGLRLMLLPEVALWRTEPPEVLVWLGTQVVSAPAEGGSAQGLVAVGQLALFVWLLGVAVRLASLGVRWVRLRRYLRRCRPAPPELAAEVAEMAERLGLRRPVRLLVGGRVPFSMGGRRPTVVVPEPALSDPQARRPMLWHELVHLQRRDFRAQLGEELVLTLFWFHPLLWGYRRRLELLREVLCDRAVLAARIASPAGYARLLLTTLLQAQRAPELSLSLLRKSTLKQRMEAMMQPVQSLAPRRVRLLLLGALIGLTGLLACTDVPDTPVQSQTEATTAQAAGKVLESPEELQGVVMPELIGGLQALYEKIHYPEAAREQGIEGRVIVSFVVDETGRVRDARVVRGVHEALDQAVLQALQEVRFKPAQKDGLPVAVRMALPVVFQLGENAAK</sequence>
<evidence type="ECO:0000313" key="8">
    <source>
        <dbReference type="Proteomes" id="UP000002221"/>
    </source>
</evidence>
<dbReference type="PANTHER" id="PTHR34978:SF3">
    <property type="entry name" value="SLR0241 PROTEIN"/>
    <property type="match status" value="1"/>
</dbReference>
<keyword evidence="4 5" id="KW-0472">Membrane</keyword>
<dbReference type="GO" id="GO:0016020">
    <property type="term" value="C:membrane"/>
    <property type="evidence" value="ECO:0007669"/>
    <property type="project" value="UniProtKB-SubCell"/>
</dbReference>
<proteinExistence type="predicted"/>
<evidence type="ECO:0000256" key="3">
    <source>
        <dbReference type="ARBA" id="ARBA00022989"/>
    </source>
</evidence>
<accession>D0MG23</accession>
<dbReference type="InterPro" id="IPR037682">
    <property type="entry name" value="TonB_C"/>
</dbReference>
<dbReference type="EMBL" id="CP001807">
    <property type="protein sequence ID" value="ACY49512.1"/>
    <property type="molecule type" value="Genomic_DNA"/>
</dbReference>
<organism evidence="7 8">
    <name type="scientific">Rhodothermus marinus (strain ATCC 43812 / DSM 4252 / R-10)</name>
    <name type="common">Rhodothermus obamensis</name>
    <dbReference type="NCBI Taxonomy" id="518766"/>
    <lineage>
        <taxon>Bacteria</taxon>
        <taxon>Pseudomonadati</taxon>
        <taxon>Rhodothermota</taxon>
        <taxon>Rhodothermia</taxon>
        <taxon>Rhodothermales</taxon>
        <taxon>Rhodothermaceae</taxon>
        <taxon>Rhodothermus</taxon>
    </lineage>
</organism>
<dbReference type="PROSITE" id="PS52015">
    <property type="entry name" value="TONB_CTD"/>
    <property type="match status" value="1"/>
</dbReference>
<dbReference type="Pfam" id="PF03544">
    <property type="entry name" value="TonB_C"/>
    <property type="match status" value="1"/>
</dbReference>
<keyword evidence="3 5" id="KW-1133">Transmembrane helix</keyword>
<dbReference type="Proteomes" id="UP000002221">
    <property type="component" value="Chromosome"/>
</dbReference>
<dbReference type="InterPro" id="IPR008756">
    <property type="entry name" value="Peptidase_M56"/>
</dbReference>
<dbReference type="HOGENOM" id="CLU_594166_0_0_10"/>
<dbReference type="InterPro" id="IPR006260">
    <property type="entry name" value="TonB/TolA_C"/>
</dbReference>
<dbReference type="NCBIfam" id="TIGR01352">
    <property type="entry name" value="tonB_Cterm"/>
    <property type="match status" value="1"/>
</dbReference>
<feature type="transmembrane region" description="Helical" evidence="5">
    <location>
        <begin position="37"/>
        <end position="58"/>
    </location>
</feature>
<protein>
    <submittedName>
        <fullName evidence="7">TonB family protein</fullName>
    </submittedName>
</protein>
<gene>
    <name evidence="7" type="ordered locus">Rmar_2640</name>
</gene>
<dbReference type="Gene3D" id="3.30.1150.10">
    <property type="match status" value="1"/>
</dbReference>
<dbReference type="Pfam" id="PF05569">
    <property type="entry name" value="Peptidase_M56"/>
    <property type="match status" value="1"/>
</dbReference>
<name>D0MG23_RHOM4</name>
<evidence type="ECO:0000256" key="2">
    <source>
        <dbReference type="ARBA" id="ARBA00022692"/>
    </source>
</evidence>
<dbReference type="AlphaFoldDB" id="D0MG23"/>
<evidence type="ECO:0000256" key="1">
    <source>
        <dbReference type="ARBA" id="ARBA00004167"/>
    </source>
</evidence>
<evidence type="ECO:0000256" key="4">
    <source>
        <dbReference type="ARBA" id="ARBA00023136"/>
    </source>
</evidence>
<dbReference type="eggNOG" id="COG4219">
    <property type="taxonomic scope" value="Bacteria"/>
</dbReference>